<evidence type="ECO:0000313" key="1">
    <source>
        <dbReference type="EMBL" id="KAJ8512638.1"/>
    </source>
</evidence>
<comment type="caution">
    <text evidence="1">The sequence shown here is derived from an EMBL/GenBank/DDBJ whole genome shotgun (WGS) entry which is preliminary data.</text>
</comment>
<evidence type="ECO:0000313" key="2">
    <source>
        <dbReference type="Proteomes" id="UP001222027"/>
    </source>
</evidence>
<dbReference type="EMBL" id="JAQQAF010000001">
    <property type="protein sequence ID" value="KAJ8512638.1"/>
    <property type="molecule type" value="Genomic_DNA"/>
</dbReference>
<organism evidence="1 2">
    <name type="scientific">Ensete ventricosum</name>
    <name type="common">Abyssinian banana</name>
    <name type="synonym">Musa ensete</name>
    <dbReference type="NCBI Taxonomy" id="4639"/>
    <lineage>
        <taxon>Eukaryota</taxon>
        <taxon>Viridiplantae</taxon>
        <taxon>Streptophyta</taxon>
        <taxon>Embryophyta</taxon>
        <taxon>Tracheophyta</taxon>
        <taxon>Spermatophyta</taxon>
        <taxon>Magnoliopsida</taxon>
        <taxon>Liliopsida</taxon>
        <taxon>Zingiberales</taxon>
        <taxon>Musaceae</taxon>
        <taxon>Ensete</taxon>
    </lineage>
</organism>
<dbReference type="Proteomes" id="UP001222027">
    <property type="component" value="Unassembled WGS sequence"/>
</dbReference>
<accession>A0AAV8RZR8</accession>
<name>A0AAV8RZR8_ENSVE</name>
<dbReference type="AlphaFoldDB" id="A0AAV8RZR8"/>
<proteinExistence type="predicted"/>
<reference evidence="1 2" key="1">
    <citation type="submission" date="2022-12" db="EMBL/GenBank/DDBJ databases">
        <title>Chromosome-scale assembly of the Ensete ventricosum genome.</title>
        <authorList>
            <person name="Dussert Y."/>
            <person name="Stocks J."/>
            <person name="Wendawek A."/>
            <person name="Woldeyes F."/>
            <person name="Nichols R.A."/>
            <person name="Borrell J.S."/>
        </authorList>
    </citation>
    <scope>NUCLEOTIDE SEQUENCE [LARGE SCALE GENOMIC DNA]</scope>
    <source>
        <strain evidence="2">cv. Maze</strain>
        <tissue evidence="1">Seeds</tissue>
    </source>
</reference>
<sequence length="133" mass="14742">MKRSLALTTERPPGENTQSVRVCLLLRHAVMNGARMAQQKPKRQRSYIPLPQAVLRKVLHSPARWGEKKNAGTRMGGGLLFLFPSLHGSHTTGTLHVVKQMFDDRLYSFVVDHGDMVSVPTLAGSEDELVVLA</sequence>
<keyword evidence="2" id="KW-1185">Reference proteome</keyword>
<gene>
    <name evidence="1" type="ORF">OPV22_003072</name>
</gene>
<protein>
    <submittedName>
        <fullName evidence="1">Uncharacterized protein</fullName>
    </submittedName>
</protein>